<feature type="domain" description="PepSY" evidence="2">
    <location>
        <begin position="93"/>
        <end position="149"/>
    </location>
</feature>
<evidence type="ECO:0000313" key="4">
    <source>
        <dbReference type="Proteomes" id="UP000242310"/>
    </source>
</evidence>
<gene>
    <name evidence="3" type="ORF">B0H94_103147</name>
</gene>
<dbReference type="AlphaFoldDB" id="A0A2P8HWJ5"/>
<dbReference type="Proteomes" id="UP000242310">
    <property type="component" value="Unassembled WGS sequence"/>
</dbReference>
<comment type="caution">
    <text evidence="3">The sequence shown here is derived from an EMBL/GenBank/DDBJ whole genome shotgun (WGS) entry which is preliminary data.</text>
</comment>
<keyword evidence="1" id="KW-0812">Transmembrane</keyword>
<keyword evidence="1" id="KW-0472">Membrane</keyword>
<dbReference type="RefSeq" id="WP_106587859.1">
    <property type="nucleotide sequence ID" value="NZ_PYAV01000003.1"/>
</dbReference>
<dbReference type="Gene3D" id="3.10.450.40">
    <property type="match status" value="1"/>
</dbReference>
<dbReference type="InterPro" id="IPR025711">
    <property type="entry name" value="PepSY"/>
</dbReference>
<dbReference type="Pfam" id="PF03413">
    <property type="entry name" value="PepSY"/>
    <property type="match status" value="1"/>
</dbReference>
<evidence type="ECO:0000259" key="2">
    <source>
        <dbReference type="Pfam" id="PF03413"/>
    </source>
</evidence>
<reference evidence="3 4" key="1">
    <citation type="submission" date="2018-03" db="EMBL/GenBank/DDBJ databases">
        <title>Genomic Encyclopedia of Type Strains, Phase III (KMG-III): the genomes of soil and plant-associated and newly described type strains.</title>
        <authorList>
            <person name="Whitman W."/>
        </authorList>
    </citation>
    <scope>NUCLEOTIDE SEQUENCE [LARGE SCALE GENOMIC DNA]</scope>
    <source>
        <strain evidence="3 4">CGMCC 1.07653</strain>
    </source>
</reference>
<keyword evidence="1" id="KW-1133">Transmembrane helix</keyword>
<sequence>MGKWIITFAIVFTLITTAGLTYFYYLIINEEYEAEEAALREVLAETEMSHGEVHDVYRGEETVYTISDENEAQLFFFTFEDGVLAEVDEDELLSRSQIREVFTEQNETTSLRSIRLGYDNVPVFEVTYDLNDGRYGFDYYDAENGERIKRYRLNRERSS</sequence>
<dbReference type="EMBL" id="PYAV01000003">
    <property type="protein sequence ID" value="PSL50535.1"/>
    <property type="molecule type" value="Genomic_DNA"/>
</dbReference>
<dbReference type="InterPro" id="IPR046350">
    <property type="entry name" value="Cystatin_sf"/>
</dbReference>
<keyword evidence="4" id="KW-1185">Reference proteome</keyword>
<accession>A0A2P8HWJ5</accession>
<feature type="transmembrane region" description="Helical" evidence="1">
    <location>
        <begin position="6"/>
        <end position="27"/>
    </location>
</feature>
<dbReference type="SUPFAM" id="SSF54403">
    <property type="entry name" value="Cystatin/monellin"/>
    <property type="match status" value="1"/>
</dbReference>
<evidence type="ECO:0000313" key="3">
    <source>
        <dbReference type="EMBL" id="PSL50535.1"/>
    </source>
</evidence>
<name>A0A2P8HWJ5_9BACI</name>
<dbReference type="OrthoDB" id="2381181at2"/>
<proteinExistence type="predicted"/>
<protein>
    <submittedName>
        <fullName evidence="3">Uncharacterized protein YpmB</fullName>
    </submittedName>
</protein>
<organism evidence="3 4">
    <name type="scientific">Salsuginibacillus halophilus</name>
    <dbReference type="NCBI Taxonomy" id="517424"/>
    <lineage>
        <taxon>Bacteria</taxon>
        <taxon>Bacillati</taxon>
        <taxon>Bacillota</taxon>
        <taxon>Bacilli</taxon>
        <taxon>Bacillales</taxon>
        <taxon>Bacillaceae</taxon>
        <taxon>Salsuginibacillus</taxon>
    </lineage>
</organism>
<evidence type="ECO:0000256" key="1">
    <source>
        <dbReference type="SAM" id="Phobius"/>
    </source>
</evidence>